<keyword evidence="3" id="KW-1185">Reference proteome</keyword>
<dbReference type="PANTHER" id="PTHR48475:SF2">
    <property type="entry name" value="RIBONUCLEASE H"/>
    <property type="match status" value="1"/>
</dbReference>
<gene>
    <name evidence="2" type="ORF">LTRI10_LOCUS41717</name>
</gene>
<dbReference type="AlphaFoldDB" id="A0AAV2FTL1"/>
<dbReference type="Pfam" id="PF13456">
    <property type="entry name" value="RVT_3"/>
    <property type="match status" value="1"/>
</dbReference>
<name>A0AAV2FTL1_9ROSI</name>
<dbReference type="PANTHER" id="PTHR48475">
    <property type="entry name" value="RIBONUCLEASE H"/>
    <property type="match status" value="1"/>
</dbReference>
<dbReference type="Proteomes" id="UP001497516">
    <property type="component" value="Chromosome 7"/>
</dbReference>
<evidence type="ECO:0000313" key="2">
    <source>
        <dbReference type="EMBL" id="CAL1401671.1"/>
    </source>
</evidence>
<organism evidence="2 3">
    <name type="scientific">Linum trigynum</name>
    <dbReference type="NCBI Taxonomy" id="586398"/>
    <lineage>
        <taxon>Eukaryota</taxon>
        <taxon>Viridiplantae</taxon>
        <taxon>Streptophyta</taxon>
        <taxon>Embryophyta</taxon>
        <taxon>Tracheophyta</taxon>
        <taxon>Spermatophyta</taxon>
        <taxon>Magnoliopsida</taxon>
        <taxon>eudicotyledons</taxon>
        <taxon>Gunneridae</taxon>
        <taxon>Pentapetalae</taxon>
        <taxon>rosids</taxon>
        <taxon>fabids</taxon>
        <taxon>Malpighiales</taxon>
        <taxon>Linaceae</taxon>
        <taxon>Linum</taxon>
    </lineage>
</organism>
<dbReference type="InterPro" id="IPR002156">
    <property type="entry name" value="RNaseH_domain"/>
</dbReference>
<proteinExistence type="predicted"/>
<dbReference type="Gene3D" id="3.30.420.10">
    <property type="entry name" value="Ribonuclease H-like superfamily/Ribonuclease H"/>
    <property type="match status" value="1"/>
</dbReference>
<feature type="domain" description="RNase H type-1" evidence="1">
    <location>
        <begin position="48"/>
        <end position="155"/>
    </location>
</feature>
<reference evidence="2 3" key="1">
    <citation type="submission" date="2024-04" db="EMBL/GenBank/DDBJ databases">
        <authorList>
            <person name="Fracassetti M."/>
        </authorList>
    </citation>
    <scope>NUCLEOTIDE SEQUENCE [LARGE SCALE GENOMIC DNA]</scope>
</reference>
<evidence type="ECO:0000259" key="1">
    <source>
        <dbReference type="Pfam" id="PF13456"/>
    </source>
</evidence>
<dbReference type="CDD" id="cd09279">
    <property type="entry name" value="RNase_HI_like"/>
    <property type="match status" value="1"/>
</dbReference>
<dbReference type="SUPFAM" id="SSF53098">
    <property type="entry name" value="Ribonuclease H-like"/>
    <property type="match status" value="1"/>
</dbReference>
<protein>
    <recommendedName>
        <fullName evidence="1">RNase H type-1 domain-containing protein</fullName>
    </recommendedName>
</protein>
<sequence length="194" mass="21870">MEVSRRIVTWAVELSEYDIQYVHRPAIKAQILTDFLAEVVFLDTAPEGKGVVVRTPVGAIHEIAICFRTLKTNNVAEYEAILAGLAIARDLGVKTIRVLSDSVLVVNQLYGVFEAKEDTLAQYIERVKQQANLFETVTYVQIPREENVHVDALSKITTATNFESTRLVSVQKEDQETQQLTMVNTTQIEEEDGW</sequence>
<dbReference type="GO" id="GO:0004523">
    <property type="term" value="F:RNA-DNA hybrid ribonuclease activity"/>
    <property type="evidence" value="ECO:0007669"/>
    <property type="project" value="InterPro"/>
</dbReference>
<evidence type="ECO:0000313" key="3">
    <source>
        <dbReference type="Proteomes" id="UP001497516"/>
    </source>
</evidence>
<dbReference type="GO" id="GO:0003676">
    <property type="term" value="F:nucleic acid binding"/>
    <property type="evidence" value="ECO:0007669"/>
    <property type="project" value="InterPro"/>
</dbReference>
<dbReference type="InterPro" id="IPR036397">
    <property type="entry name" value="RNaseH_sf"/>
</dbReference>
<dbReference type="InterPro" id="IPR012337">
    <property type="entry name" value="RNaseH-like_sf"/>
</dbReference>
<dbReference type="EMBL" id="OZ034820">
    <property type="protein sequence ID" value="CAL1401671.1"/>
    <property type="molecule type" value="Genomic_DNA"/>
</dbReference>
<accession>A0AAV2FTL1</accession>